<feature type="domain" description="ABC transmembrane type-1" evidence="8">
    <location>
        <begin position="69"/>
        <end position="284"/>
    </location>
</feature>
<organism evidence="9 10">
    <name type="scientific">Jiella endophytica</name>
    <dbReference type="NCBI Taxonomy" id="2558362"/>
    <lineage>
        <taxon>Bacteria</taxon>
        <taxon>Pseudomonadati</taxon>
        <taxon>Pseudomonadota</taxon>
        <taxon>Alphaproteobacteria</taxon>
        <taxon>Hyphomicrobiales</taxon>
        <taxon>Aurantimonadaceae</taxon>
        <taxon>Jiella</taxon>
    </lineage>
</organism>
<dbReference type="GO" id="GO:0055085">
    <property type="term" value="P:transmembrane transport"/>
    <property type="evidence" value="ECO:0007669"/>
    <property type="project" value="InterPro"/>
</dbReference>
<keyword evidence="10" id="KW-1185">Reference proteome</keyword>
<comment type="caution">
    <text evidence="9">The sequence shown here is derived from an EMBL/GenBank/DDBJ whole genome shotgun (WGS) entry which is preliminary data.</text>
</comment>
<evidence type="ECO:0000256" key="1">
    <source>
        <dbReference type="ARBA" id="ARBA00004651"/>
    </source>
</evidence>
<dbReference type="EMBL" id="SOZD01000002">
    <property type="protein sequence ID" value="TFF25118.1"/>
    <property type="molecule type" value="Genomic_DNA"/>
</dbReference>
<accession>A0A4Y8RND8</accession>
<gene>
    <name evidence="9" type="ORF">E3C22_06980</name>
</gene>
<evidence type="ECO:0000256" key="2">
    <source>
        <dbReference type="ARBA" id="ARBA00022448"/>
    </source>
</evidence>
<feature type="transmembrane region" description="Helical" evidence="7">
    <location>
        <begin position="155"/>
        <end position="180"/>
    </location>
</feature>
<evidence type="ECO:0000256" key="6">
    <source>
        <dbReference type="ARBA" id="ARBA00023136"/>
    </source>
</evidence>
<dbReference type="AlphaFoldDB" id="A0A4Y8RND8"/>
<evidence type="ECO:0000256" key="7">
    <source>
        <dbReference type="RuleBase" id="RU363032"/>
    </source>
</evidence>
<dbReference type="GO" id="GO:0005886">
    <property type="term" value="C:plasma membrane"/>
    <property type="evidence" value="ECO:0007669"/>
    <property type="project" value="UniProtKB-SubCell"/>
</dbReference>
<dbReference type="PANTHER" id="PTHR30193">
    <property type="entry name" value="ABC TRANSPORTER PERMEASE PROTEIN"/>
    <property type="match status" value="1"/>
</dbReference>
<keyword evidence="6 7" id="KW-0472">Membrane</keyword>
<dbReference type="InterPro" id="IPR035906">
    <property type="entry name" value="MetI-like_sf"/>
</dbReference>
<evidence type="ECO:0000259" key="8">
    <source>
        <dbReference type="PROSITE" id="PS50928"/>
    </source>
</evidence>
<feature type="transmembrane region" description="Helical" evidence="7">
    <location>
        <begin position="261"/>
        <end position="284"/>
    </location>
</feature>
<keyword evidence="5 7" id="KW-1133">Transmembrane helix</keyword>
<keyword evidence="2 7" id="KW-0813">Transport</keyword>
<dbReference type="InterPro" id="IPR000515">
    <property type="entry name" value="MetI-like"/>
</dbReference>
<comment type="similarity">
    <text evidence="7">Belongs to the binding-protein-dependent transport system permease family.</text>
</comment>
<dbReference type="PROSITE" id="PS50928">
    <property type="entry name" value="ABC_TM1"/>
    <property type="match status" value="1"/>
</dbReference>
<feature type="transmembrane region" description="Helical" evidence="7">
    <location>
        <begin position="106"/>
        <end position="126"/>
    </location>
</feature>
<protein>
    <submittedName>
        <fullName evidence="9">Sugar ABC transporter permease</fullName>
    </submittedName>
</protein>
<dbReference type="Proteomes" id="UP000298179">
    <property type="component" value="Unassembled WGS sequence"/>
</dbReference>
<feature type="transmembrane region" description="Helical" evidence="7">
    <location>
        <begin position="201"/>
        <end position="226"/>
    </location>
</feature>
<dbReference type="Pfam" id="PF00528">
    <property type="entry name" value="BPD_transp_1"/>
    <property type="match status" value="1"/>
</dbReference>
<name>A0A4Y8RND8_9HYPH</name>
<proteinExistence type="inferred from homology"/>
<dbReference type="SUPFAM" id="SSF161098">
    <property type="entry name" value="MetI-like"/>
    <property type="match status" value="1"/>
</dbReference>
<evidence type="ECO:0000256" key="5">
    <source>
        <dbReference type="ARBA" id="ARBA00022989"/>
    </source>
</evidence>
<evidence type="ECO:0000313" key="10">
    <source>
        <dbReference type="Proteomes" id="UP000298179"/>
    </source>
</evidence>
<feature type="transmembrane region" description="Helical" evidence="7">
    <location>
        <begin position="12"/>
        <end position="35"/>
    </location>
</feature>
<dbReference type="RefSeq" id="WP_134761288.1">
    <property type="nucleotide sequence ID" value="NZ_SOZD01000002.1"/>
</dbReference>
<keyword evidence="3" id="KW-1003">Cell membrane</keyword>
<evidence type="ECO:0000256" key="4">
    <source>
        <dbReference type="ARBA" id="ARBA00022692"/>
    </source>
</evidence>
<dbReference type="InterPro" id="IPR051393">
    <property type="entry name" value="ABC_transporter_permease"/>
</dbReference>
<dbReference type="CDD" id="cd06261">
    <property type="entry name" value="TM_PBP2"/>
    <property type="match status" value="1"/>
</dbReference>
<evidence type="ECO:0000313" key="9">
    <source>
        <dbReference type="EMBL" id="TFF25118.1"/>
    </source>
</evidence>
<keyword evidence="4 7" id="KW-0812">Transmembrane</keyword>
<comment type="subcellular location">
    <subcellularLocation>
        <location evidence="1 7">Cell membrane</location>
        <topology evidence="1 7">Multi-pass membrane protein</topology>
    </subcellularLocation>
</comment>
<reference evidence="9 10" key="1">
    <citation type="submission" date="2019-03" db="EMBL/GenBank/DDBJ databases">
        <title>Jiella endophytica sp. nov., a novel endophytic bacterium isolated from root of Ficus microcarpa Linn. f.</title>
        <authorList>
            <person name="Tuo L."/>
        </authorList>
    </citation>
    <scope>NUCLEOTIDE SEQUENCE [LARGE SCALE GENOMIC DNA]</scope>
    <source>
        <strain evidence="9 10">CBS5Q-3</strain>
    </source>
</reference>
<dbReference type="OrthoDB" id="9805108at2"/>
<dbReference type="Gene3D" id="1.10.3720.10">
    <property type="entry name" value="MetI-like"/>
    <property type="match status" value="1"/>
</dbReference>
<feature type="transmembrane region" description="Helical" evidence="7">
    <location>
        <begin position="72"/>
        <end position="94"/>
    </location>
</feature>
<dbReference type="PANTHER" id="PTHR30193:SF42">
    <property type="entry name" value="ABC TRANSPORTER PERMEASE PROTEIN"/>
    <property type="match status" value="1"/>
</dbReference>
<evidence type="ECO:0000256" key="3">
    <source>
        <dbReference type="ARBA" id="ARBA00022475"/>
    </source>
</evidence>
<sequence length="297" mass="32969">MAAAHRRTFNTATLVLVPFWLVVLAAYVGTMLWTVQISFTASKLLPVNTYVGFYQYERLFSSTRWIVTMQNAVIFGVLFIGGALVLGFLLAVVLDQRVRFENTLRTIFLYPYAMSFIVTGLIWQWLMNPGLGIQKAVRGWGWTGFSFDWSVDRDMALYALVLAGLWQASGLVMALMLAGLRGVDDEIWKASRIDGIPPWRVYLFVIVPMLRPLIVTAVVLLAISVVKAYDLVVALTNGGPGIATELPAKFVMDNLFTRQNIGLATAAATVMLITVAAVLVPWIYAEYFRKARKGAAT</sequence>